<feature type="domain" description="UmuC" evidence="2">
    <location>
        <begin position="6"/>
        <end position="187"/>
    </location>
</feature>
<dbReference type="InterPro" id="IPR050116">
    <property type="entry name" value="DNA_polymerase-Y"/>
</dbReference>
<evidence type="ECO:0000256" key="1">
    <source>
        <dbReference type="ARBA" id="ARBA00010945"/>
    </source>
</evidence>
<organism evidence="3 4">
    <name type="scientific">Mesomycoplasma lagogenitalium</name>
    <dbReference type="NCBI Taxonomy" id="171286"/>
    <lineage>
        <taxon>Bacteria</taxon>
        <taxon>Bacillati</taxon>
        <taxon>Mycoplasmatota</taxon>
        <taxon>Mycoplasmoidales</taxon>
        <taxon>Metamycoplasmataceae</taxon>
        <taxon>Mesomycoplasma</taxon>
    </lineage>
</organism>
<dbReference type="PANTHER" id="PTHR11076">
    <property type="entry name" value="DNA REPAIR POLYMERASE UMUC / TRANSFERASE FAMILY MEMBER"/>
    <property type="match status" value="1"/>
</dbReference>
<accession>A0ABY8LVD7</accession>
<dbReference type="SUPFAM" id="SSF56672">
    <property type="entry name" value="DNA/RNA polymerases"/>
    <property type="match status" value="1"/>
</dbReference>
<dbReference type="Pfam" id="PF00817">
    <property type="entry name" value="IMS"/>
    <property type="match status" value="1"/>
</dbReference>
<dbReference type="Gene3D" id="3.30.70.270">
    <property type="match status" value="1"/>
</dbReference>
<reference evidence="3" key="1">
    <citation type="submission" date="2023-04" db="EMBL/GenBank/DDBJ databases">
        <title>Completed genome of Mycoplasma lagogenitalium type strain 12MS.</title>
        <authorList>
            <person name="Spergser J."/>
        </authorList>
    </citation>
    <scope>NUCLEOTIDE SEQUENCE</scope>
    <source>
        <strain evidence="3">12MS</strain>
    </source>
</reference>
<evidence type="ECO:0000313" key="4">
    <source>
        <dbReference type="Proteomes" id="UP001179842"/>
    </source>
</evidence>
<gene>
    <name evidence="3" type="ORF">QEG99_02870</name>
</gene>
<dbReference type="Gene3D" id="3.40.1170.60">
    <property type="match status" value="1"/>
</dbReference>
<dbReference type="PANTHER" id="PTHR11076:SF33">
    <property type="entry name" value="DNA POLYMERASE KAPPA"/>
    <property type="match status" value="1"/>
</dbReference>
<dbReference type="InterPro" id="IPR017961">
    <property type="entry name" value="DNA_pol_Y-fam_little_finger"/>
</dbReference>
<dbReference type="PROSITE" id="PS50173">
    <property type="entry name" value="UMUC"/>
    <property type="match status" value="1"/>
</dbReference>
<dbReference type="InterPro" id="IPR043128">
    <property type="entry name" value="Rev_trsase/Diguanyl_cyclase"/>
</dbReference>
<proteinExistence type="inferred from homology"/>
<keyword evidence="4" id="KW-1185">Reference proteome</keyword>
<comment type="similarity">
    <text evidence="1">Belongs to the DNA polymerase type-Y family.</text>
</comment>
<sequence>MNKKIIMHIDIDSFFVSAERKNNKNLLNKSIAIAYKKSNAIAVSISYEAKEKGVKVPWKIKDIIKIDPDIIIIEPHYNLYVNESEKFFDFLRKNITNKIEIISIDECFLDVSEYAKNYDDLNQMALKIKEQIFTSLNLPVSIGVSYNKFLAKMATNLAKPFNVQIIYRKDIESKILPQSIDNFYGVGIKSAEKLKQLNIFTIKQFLFALENNEIVKKILGKKRVDILENLTKEGDNKIKWKKEDSKTISHQITFDENSIYLERDELLKYLKEISINLSSSMKIKNLFSNEIQLTCFFKEKEKTFKKVKTSKYFNDFDTIYNNAIYLLNLMWYEQEIKSIILSINNLVPSFSQTDLINENDFKKVSKEEMIIKRINSLKNSNLLIKTSDLKKIKDKESDPVKTFAIAKNKKIN</sequence>
<protein>
    <submittedName>
        <fullName evidence="3">DNA polymerase IV</fullName>
    </submittedName>
</protein>
<dbReference type="RefSeq" id="WP_280101692.1">
    <property type="nucleotide sequence ID" value="NZ_CP122979.1"/>
</dbReference>
<dbReference type="InterPro" id="IPR001126">
    <property type="entry name" value="UmuC"/>
</dbReference>
<dbReference type="EMBL" id="CP122979">
    <property type="protein sequence ID" value="WGI36391.1"/>
    <property type="molecule type" value="Genomic_DNA"/>
</dbReference>
<dbReference type="Pfam" id="PF11799">
    <property type="entry name" value="IMS_C"/>
    <property type="match status" value="1"/>
</dbReference>
<evidence type="ECO:0000313" key="3">
    <source>
        <dbReference type="EMBL" id="WGI36391.1"/>
    </source>
</evidence>
<dbReference type="SUPFAM" id="SSF100879">
    <property type="entry name" value="Lesion bypass DNA polymerase (Y-family), little finger domain"/>
    <property type="match status" value="1"/>
</dbReference>
<dbReference type="Gene3D" id="3.30.1490.100">
    <property type="entry name" value="DNA polymerase, Y-family, little finger domain"/>
    <property type="match status" value="1"/>
</dbReference>
<name>A0ABY8LVD7_9BACT</name>
<evidence type="ECO:0000259" key="2">
    <source>
        <dbReference type="PROSITE" id="PS50173"/>
    </source>
</evidence>
<dbReference type="InterPro" id="IPR043502">
    <property type="entry name" value="DNA/RNA_pol_sf"/>
</dbReference>
<dbReference type="Gene3D" id="1.10.150.20">
    <property type="entry name" value="5' to 3' exonuclease, C-terminal subdomain"/>
    <property type="match status" value="1"/>
</dbReference>
<dbReference type="Proteomes" id="UP001179842">
    <property type="component" value="Chromosome"/>
</dbReference>
<dbReference type="InterPro" id="IPR036775">
    <property type="entry name" value="DNA_pol_Y-fam_lit_finger_sf"/>
</dbReference>